<feature type="transmembrane region" description="Helical" evidence="7">
    <location>
        <begin position="138"/>
        <end position="156"/>
    </location>
</feature>
<dbReference type="PROSITE" id="PS50929">
    <property type="entry name" value="ABC_TM1F"/>
    <property type="match status" value="1"/>
</dbReference>
<dbReference type="Proteomes" id="UP000241118">
    <property type="component" value="Unassembled WGS sequence"/>
</dbReference>
<evidence type="ECO:0000256" key="6">
    <source>
        <dbReference type="ARBA" id="ARBA00023136"/>
    </source>
</evidence>
<evidence type="ECO:0000313" key="11">
    <source>
        <dbReference type="Proteomes" id="UP000241118"/>
    </source>
</evidence>
<dbReference type="GO" id="GO:0140359">
    <property type="term" value="F:ABC-type transporter activity"/>
    <property type="evidence" value="ECO:0007669"/>
    <property type="project" value="InterPro"/>
</dbReference>
<dbReference type="Pfam" id="PF00005">
    <property type="entry name" value="ABC_tran"/>
    <property type="match status" value="1"/>
</dbReference>
<dbReference type="PROSITE" id="PS00211">
    <property type="entry name" value="ABC_TRANSPORTER_1"/>
    <property type="match status" value="1"/>
</dbReference>
<dbReference type="InterPro" id="IPR027417">
    <property type="entry name" value="P-loop_NTPase"/>
</dbReference>
<dbReference type="InterPro" id="IPR017871">
    <property type="entry name" value="ABC_transporter-like_CS"/>
</dbReference>
<dbReference type="RefSeq" id="WP_106619271.1">
    <property type="nucleotide sequence ID" value="NZ_PYAX01000015.1"/>
</dbReference>
<organism evidence="10 11">
    <name type="scientific">Saccharothrix carnea</name>
    <dbReference type="NCBI Taxonomy" id="1280637"/>
    <lineage>
        <taxon>Bacteria</taxon>
        <taxon>Bacillati</taxon>
        <taxon>Actinomycetota</taxon>
        <taxon>Actinomycetes</taxon>
        <taxon>Pseudonocardiales</taxon>
        <taxon>Pseudonocardiaceae</taxon>
        <taxon>Saccharothrix</taxon>
    </lineage>
</organism>
<evidence type="ECO:0000256" key="1">
    <source>
        <dbReference type="ARBA" id="ARBA00004651"/>
    </source>
</evidence>
<feature type="transmembrane region" description="Helical" evidence="7">
    <location>
        <begin position="61"/>
        <end position="85"/>
    </location>
</feature>
<sequence>MIEVVRGGWELFVIAWQESRYRLVLAVVLMIAQASAMPLAAPALAALTDSALAGDVRGATVAAVLVVVAVIAALTAGHFAHIFYFELGDRAVPRLERELIEMTNGSAGLEHHERPEYADKLQVLRQELHRAGWGSMEGLLNSLGLLVAISITAVLLARLNPLLLLLPLAAVPPLLLGRRAESIVNGARERSAPPSRHAKHLFGLVASAASAKELRVSGLESELRARQRRAWDDASEELWRGERRAVVLRTGGELFFAVAYVLGTLLVLRDAVAGRRGVGDVLLVLTLASQVNQQVTSSVATLQEMQRTGRVMGNLRWVRALVASQAPPPPDRDVPRLIRDGVELRGVSFTYPGTDRPVIADVDLALPAGGTVAFVGENGAGKTTLVKLLCRFYPVTTGTVTLDGTDFTRFPVDEWRARIATGFQDFARFELLARENVGVGGLAEIESADAVHDALRRARAEDVLDRLEDGIETQLGKTYADGVELSGGQWQKLALGRAMMRRDPLLLVLDEPTSALDAQAEHRLFERYAAGAREVGRRTGAITLLVSHRFSTVRMADLIVVVAGGRVREQGSHDELMAANGLYAELYTMQAAAYA</sequence>
<gene>
    <name evidence="10" type="ORF">B0I31_11557</name>
</gene>
<comment type="caution">
    <text evidence="10">The sequence shown here is derived from an EMBL/GenBank/DDBJ whole genome shotgun (WGS) entry which is preliminary data.</text>
</comment>
<keyword evidence="11" id="KW-1185">Reference proteome</keyword>
<feature type="domain" description="ABC transporter" evidence="8">
    <location>
        <begin position="342"/>
        <end position="589"/>
    </location>
</feature>
<evidence type="ECO:0000256" key="3">
    <source>
        <dbReference type="ARBA" id="ARBA00022741"/>
    </source>
</evidence>
<reference evidence="10 11" key="1">
    <citation type="submission" date="2018-03" db="EMBL/GenBank/DDBJ databases">
        <title>Genomic Encyclopedia of Type Strains, Phase III (KMG-III): the genomes of soil and plant-associated and newly described type strains.</title>
        <authorList>
            <person name="Whitman W."/>
        </authorList>
    </citation>
    <scope>NUCLEOTIDE SEQUENCE [LARGE SCALE GENOMIC DNA]</scope>
    <source>
        <strain evidence="10 11">CGMCC 4.7097</strain>
    </source>
</reference>
<evidence type="ECO:0000259" key="8">
    <source>
        <dbReference type="PROSITE" id="PS50893"/>
    </source>
</evidence>
<dbReference type="AlphaFoldDB" id="A0A2P8I0W6"/>
<keyword evidence="6 7" id="KW-0472">Membrane</keyword>
<accession>A0A2P8I0W6</accession>
<dbReference type="PANTHER" id="PTHR24221:SF646">
    <property type="entry name" value="HAEMOLYSIN SECRETION ATP-BINDING PROTEIN"/>
    <property type="match status" value="1"/>
</dbReference>
<proteinExistence type="predicted"/>
<dbReference type="GO" id="GO:0005524">
    <property type="term" value="F:ATP binding"/>
    <property type="evidence" value="ECO:0007669"/>
    <property type="project" value="UniProtKB-KW"/>
</dbReference>
<keyword evidence="4 10" id="KW-0067">ATP-binding</keyword>
<keyword evidence="3" id="KW-0547">Nucleotide-binding</keyword>
<dbReference type="InterPro" id="IPR011527">
    <property type="entry name" value="ABC1_TM_dom"/>
</dbReference>
<evidence type="ECO:0000256" key="5">
    <source>
        <dbReference type="ARBA" id="ARBA00022989"/>
    </source>
</evidence>
<dbReference type="OrthoDB" id="9806127at2"/>
<dbReference type="GO" id="GO:0034040">
    <property type="term" value="F:ATPase-coupled lipid transmembrane transporter activity"/>
    <property type="evidence" value="ECO:0007669"/>
    <property type="project" value="TreeGrafter"/>
</dbReference>
<evidence type="ECO:0000256" key="4">
    <source>
        <dbReference type="ARBA" id="ARBA00022840"/>
    </source>
</evidence>
<feature type="domain" description="ABC transmembrane type-1" evidence="9">
    <location>
        <begin position="24"/>
        <end position="307"/>
    </location>
</feature>
<evidence type="ECO:0000256" key="2">
    <source>
        <dbReference type="ARBA" id="ARBA00022692"/>
    </source>
</evidence>
<dbReference type="InterPro" id="IPR039421">
    <property type="entry name" value="Type_1_exporter"/>
</dbReference>
<keyword evidence="2 7" id="KW-0812">Transmembrane</keyword>
<dbReference type="InterPro" id="IPR003439">
    <property type="entry name" value="ABC_transporter-like_ATP-bd"/>
</dbReference>
<dbReference type="GO" id="GO:0016887">
    <property type="term" value="F:ATP hydrolysis activity"/>
    <property type="evidence" value="ECO:0007669"/>
    <property type="project" value="InterPro"/>
</dbReference>
<dbReference type="SUPFAM" id="SSF52540">
    <property type="entry name" value="P-loop containing nucleoside triphosphate hydrolases"/>
    <property type="match status" value="1"/>
</dbReference>
<protein>
    <submittedName>
        <fullName evidence="10">ATP-binding cassette subfamily B protein</fullName>
    </submittedName>
</protein>
<dbReference type="SMART" id="SM00382">
    <property type="entry name" value="AAA"/>
    <property type="match status" value="1"/>
</dbReference>
<evidence type="ECO:0000259" key="9">
    <source>
        <dbReference type="PROSITE" id="PS50929"/>
    </source>
</evidence>
<evidence type="ECO:0000256" key="7">
    <source>
        <dbReference type="SAM" id="Phobius"/>
    </source>
</evidence>
<evidence type="ECO:0000313" key="10">
    <source>
        <dbReference type="EMBL" id="PSL52105.1"/>
    </source>
</evidence>
<dbReference type="SUPFAM" id="SSF90123">
    <property type="entry name" value="ABC transporter transmembrane region"/>
    <property type="match status" value="1"/>
</dbReference>
<dbReference type="Gene3D" id="3.40.50.300">
    <property type="entry name" value="P-loop containing nucleotide triphosphate hydrolases"/>
    <property type="match status" value="1"/>
</dbReference>
<dbReference type="PROSITE" id="PS50893">
    <property type="entry name" value="ABC_TRANSPORTER_2"/>
    <property type="match status" value="1"/>
</dbReference>
<dbReference type="EMBL" id="PYAX01000015">
    <property type="protein sequence ID" value="PSL52105.1"/>
    <property type="molecule type" value="Genomic_DNA"/>
</dbReference>
<dbReference type="GO" id="GO:0005886">
    <property type="term" value="C:plasma membrane"/>
    <property type="evidence" value="ECO:0007669"/>
    <property type="project" value="UniProtKB-SubCell"/>
</dbReference>
<dbReference type="InterPro" id="IPR003593">
    <property type="entry name" value="AAA+_ATPase"/>
</dbReference>
<comment type="subcellular location">
    <subcellularLocation>
        <location evidence="1">Cell membrane</location>
        <topology evidence="1">Multi-pass membrane protein</topology>
    </subcellularLocation>
</comment>
<feature type="transmembrane region" description="Helical" evidence="7">
    <location>
        <begin position="21"/>
        <end position="41"/>
    </location>
</feature>
<dbReference type="InterPro" id="IPR036640">
    <property type="entry name" value="ABC1_TM_sf"/>
</dbReference>
<dbReference type="PANTHER" id="PTHR24221">
    <property type="entry name" value="ATP-BINDING CASSETTE SUB-FAMILY B"/>
    <property type="match status" value="1"/>
</dbReference>
<keyword evidence="5 7" id="KW-1133">Transmembrane helix</keyword>
<name>A0A2P8I0W6_SACCR</name>
<dbReference type="Gene3D" id="1.20.1560.10">
    <property type="entry name" value="ABC transporter type 1, transmembrane domain"/>
    <property type="match status" value="1"/>
</dbReference>